<reference evidence="10" key="1">
    <citation type="submission" date="2017-04" db="EMBL/GenBank/DDBJ databases">
        <title>Function of individual gut microbiota members based on whole genome sequencing of pure cultures obtained from chicken caecum.</title>
        <authorList>
            <person name="Medvecky M."/>
            <person name="Cejkova D."/>
            <person name="Polansky O."/>
            <person name="Karasova D."/>
            <person name="Kubasova T."/>
            <person name="Cizek A."/>
            <person name="Rychlik I."/>
        </authorList>
    </citation>
    <scope>NUCLEOTIDE SEQUENCE [LARGE SCALE GENOMIC DNA]</scope>
    <source>
        <strain evidence="10">An5</strain>
    </source>
</reference>
<dbReference type="SUPFAM" id="SSF141523">
    <property type="entry name" value="L,D-transpeptidase catalytic domain-like"/>
    <property type="match status" value="1"/>
</dbReference>
<dbReference type="Gene3D" id="2.40.440.10">
    <property type="entry name" value="L,D-transpeptidase catalytic domain-like"/>
    <property type="match status" value="1"/>
</dbReference>
<comment type="caution">
    <text evidence="9">The sequence shown here is derived from an EMBL/GenBank/DDBJ whole genome shotgun (WGS) entry which is preliminary data.</text>
</comment>
<dbReference type="InterPro" id="IPR022029">
    <property type="entry name" value="YoaR-like_PG-bd"/>
</dbReference>
<organism evidence="9 10">
    <name type="scientific">[Collinsella] massiliensis</name>
    <dbReference type="NCBI Taxonomy" id="1232426"/>
    <lineage>
        <taxon>Bacteria</taxon>
        <taxon>Bacillati</taxon>
        <taxon>Actinomycetota</taxon>
        <taxon>Coriobacteriia</taxon>
        <taxon>Coriobacteriales</taxon>
        <taxon>Coriobacteriaceae</taxon>
        <taxon>Enorma</taxon>
    </lineage>
</organism>
<evidence type="ECO:0000256" key="1">
    <source>
        <dbReference type="ARBA" id="ARBA00004752"/>
    </source>
</evidence>
<evidence type="ECO:0000256" key="4">
    <source>
        <dbReference type="ARBA" id="ARBA00022984"/>
    </source>
</evidence>
<dbReference type="SUPFAM" id="SSF143985">
    <property type="entry name" value="L,D-transpeptidase pre-catalytic domain-like"/>
    <property type="match status" value="1"/>
</dbReference>
<feature type="active site" description="Nucleophile" evidence="6">
    <location>
        <position position="489"/>
    </location>
</feature>
<accession>A0A1Y3XY65</accession>
<evidence type="ECO:0000256" key="3">
    <source>
        <dbReference type="ARBA" id="ARBA00022960"/>
    </source>
</evidence>
<dbReference type="InterPro" id="IPR038063">
    <property type="entry name" value="Transpep_catalytic_dom"/>
</dbReference>
<dbReference type="PANTHER" id="PTHR30582:SF33">
    <property type="entry name" value="EXPORTED PROTEIN"/>
    <property type="match status" value="1"/>
</dbReference>
<keyword evidence="7" id="KW-0472">Membrane</keyword>
<dbReference type="Pfam" id="PF03734">
    <property type="entry name" value="YkuD"/>
    <property type="match status" value="1"/>
</dbReference>
<proteinExistence type="predicted"/>
<name>A0A1Y3XY65_9ACTN</name>
<dbReference type="AlphaFoldDB" id="A0A1Y3XY65"/>
<dbReference type="GO" id="GO:0071972">
    <property type="term" value="F:peptidoglycan L,D-transpeptidase activity"/>
    <property type="evidence" value="ECO:0007669"/>
    <property type="project" value="TreeGrafter"/>
</dbReference>
<dbReference type="GO" id="GO:0008360">
    <property type="term" value="P:regulation of cell shape"/>
    <property type="evidence" value="ECO:0007669"/>
    <property type="project" value="UniProtKB-UniRule"/>
</dbReference>
<dbReference type="UniPathway" id="UPA00219"/>
<dbReference type="GO" id="GO:0016740">
    <property type="term" value="F:transferase activity"/>
    <property type="evidence" value="ECO:0007669"/>
    <property type="project" value="UniProtKB-KW"/>
</dbReference>
<dbReference type="Gene3D" id="3.10.20.800">
    <property type="match status" value="1"/>
</dbReference>
<dbReference type="CDD" id="cd16913">
    <property type="entry name" value="YkuD_like"/>
    <property type="match status" value="1"/>
</dbReference>
<keyword evidence="3 6" id="KW-0133">Cell shape</keyword>
<dbReference type="EMBL" id="NFIE01000005">
    <property type="protein sequence ID" value="OUN89248.1"/>
    <property type="molecule type" value="Genomic_DNA"/>
</dbReference>
<feature type="active site" description="Proton donor/acceptor" evidence="6">
    <location>
        <position position="465"/>
    </location>
</feature>
<dbReference type="RefSeq" id="WP_094335169.1">
    <property type="nucleotide sequence ID" value="NZ_NFIE01000005.1"/>
</dbReference>
<evidence type="ECO:0000256" key="6">
    <source>
        <dbReference type="PROSITE-ProRule" id="PRU01373"/>
    </source>
</evidence>
<dbReference type="PANTHER" id="PTHR30582">
    <property type="entry name" value="L,D-TRANSPEPTIDASE"/>
    <property type="match status" value="1"/>
</dbReference>
<evidence type="ECO:0000256" key="5">
    <source>
        <dbReference type="ARBA" id="ARBA00023316"/>
    </source>
</evidence>
<evidence type="ECO:0000256" key="7">
    <source>
        <dbReference type="SAM" id="Phobius"/>
    </source>
</evidence>
<keyword evidence="2" id="KW-0808">Transferase</keyword>
<dbReference type="PROSITE" id="PS52029">
    <property type="entry name" value="LD_TPASE"/>
    <property type="match status" value="1"/>
</dbReference>
<dbReference type="OrthoDB" id="3176960at2"/>
<dbReference type="InterPro" id="IPR038054">
    <property type="entry name" value="LD_TPept-like_central_sf"/>
</dbReference>
<dbReference type="GO" id="GO:0005576">
    <property type="term" value="C:extracellular region"/>
    <property type="evidence" value="ECO:0007669"/>
    <property type="project" value="TreeGrafter"/>
</dbReference>
<dbReference type="GO" id="GO:0071555">
    <property type="term" value="P:cell wall organization"/>
    <property type="evidence" value="ECO:0007669"/>
    <property type="project" value="UniProtKB-UniRule"/>
</dbReference>
<gene>
    <name evidence="9" type="ORF">B5G02_03270</name>
</gene>
<sequence length="514" mass="54785">MPNRATKDSHAPAHFAPADAAPRRKRNVPAIVAIIILAILAVAYVAGAVTFSFIYYPGTSIAGTDVSLSTASDAAERIRDARPVYTLHVEGDGLTWDYAPESIDDLIDVDAMANEVLARNEAFIWPARLISATLGSSKDAKTPVDLSATPDFSAFSATFDETAFDEELGAAVDALNEGRSGTFTPAGAYDPDTNTFSLERAEAGRQLDRDAIVSFAKLKLAALDAQADLTELGEAAFLPLADGHTEEEIEASCTAMNELVGANAAFTMGGTEVARVDGAQIAQWIALDENLTPQLDEEAINAWVNSLADSLDTVGTERSYTRPDGKAVTVSGGSFGWKVDREALAQAVHTAVSEKQTDPVEVPCTQQGDVFTAPGERDWGAYIDIDISEQYARYYDADGNVLWESGVITGNPNLGQDTPTGVYYINNAARNITLIGADDPETGEPKYKTPVSFWMAFVGSAVGLHDATWQASSSFGDPNACYYAGSHGCVNLPYDKAEELFGMIEVGTCVVSHM</sequence>
<dbReference type="InterPro" id="IPR050979">
    <property type="entry name" value="LD-transpeptidase"/>
</dbReference>
<comment type="pathway">
    <text evidence="1 6">Cell wall biogenesis; peptidoglycan biosynthesis.</text>
</comment>
<protein>
    <recommendedName>
        <fullName evidence="8">L,D-TPase catalytic domain-containing protein</fullName>
    </recommendedName>
</protein>
<dbReference type="Pfam" id="PF12229">
    <property type="entry name" value="PG_binding_4"/>
    <property type="match status" value="1"/>
</dbReference>
<feature type="domain" description="L,D-TPase catalytic" evidence="8">
    <location>
        <begin position="381"/>
        <end position="513"/>
    </location>
</feature>
<keyword evidence="5 6" id="KW-0961">Cell wall biogenesis/degradation</keyword>
<evidence type="ECO:0000256" key="2">
    <source>
        <dbReference type="ARBA" id="ARBA00022679"/>
    </source>
</evidence>
<dbReference type="InterPro" id="IPR005490">
    <property type="entry name" value="LD_TPept_cat_dom"/>
</dbReference>
<keyword evidence="7" id="KW-0812">Transmembrane</keyword>
<evidence type="ECO:0000259" key="8">
    <source>
        <dbReference type="PROSITE" id="PS52029"/>
    </source>
</evidence>
<keyword evidence="10" id="KW-1185">Reference proteome</keyword>
<keyword evidence="4 6" id="KW-0573">Peptidoglycan synthesis</keyword>
<keyword evidence="7" id="KW-1133">Transmembrane helix</keyword>
<evidence type="ECO:0000313" key="9">
    <source>
        <dbReference type="EMBL" id="OUN89248.1"/>
    </source>
</evidence>
<feature type="transmembrane region" description="Helical" evidence="7">
    <location>
        <begin position="30"/>
        <end position="56"/>
    </location>
</feature>
<dbReference type="Proteomes" id="UP000195781">
    <property type="component" value="Unassembled WGS sequence"/>
</dbReference>
<evidence type="ECO:0000313" key="10">
    <source>
        <dbReference type="Proteomes" id="UP000195781"/>
    </source>
</evidence>
<dbReference type="GO" id="GO:0018104">
    <property type="term" value="P:peptidoglycan-protein cross-linking"/>
    <property type="evidence" value="ECO:0007669"/>
    <property type="project" value="TreeGrafter"/>
</dbReference>